<name>A0A3E0TZN1_9GAMM</name>
<dbReference type="InterPro" id="IPR004556">
    <property type="entry name" value="HemK-like"/>
</dbReference>
<dbReference type="Gene3D" id="1.10.8.10">
    <property type="entry name" value="DNA helicase RuvA subunit, C-terminal domain"/>
    <property type="match status" value="1"/>
</dbReference>
<dbReference type="GO" id="GO:0036009">
    <property type="term" value="F:protein-glutamine N-methyltransferase activity"/>
    <property type="evidence" value="ECO:0007669"/>
    <property type="project" value="UniProtKB-UniRule"/>
</dbReference>
<evidence type="ECO:0000256" key="5">
    <source>
        <dbReference type="SAM" id="MobiDB-lite"/>
    </source>
</evidence>
<evidence type="ECO:0000256" key="1">
    <source>
        <dbReference type="ARBA" id="ARBA00022603"/>
    </source>
</evidence>
<dbReference type="NCBIfam" id="TIGR00536">
    <property type="entry name" value="hemK_fam"/>
    <property type="match status" value="1"/>
</dbReference>
<comment type="catalytic activity">
    <reaction evidence="4">
        <text>L-glutaminyl-[ribosomal protein uL3] + S-adenosyl-L-methionine = N(5)-methyl-L-glutaminyl-[ribosomal protein uL3] + S-adenosyl-L-homocysteine + H(+)</text>
        <dbReference type="Rhea" id="RHEA:45020"/>
        <dbReference type="Rhea" id="RHEA-COMP:11063"/>
        <dbReference type="Rhea" id="RHEA-COMP:11064"/>
        <dbReference type="ChEBI" id="CHEBI:15378"/>
        <dbReference type="ChEBI" id="CHEBI:30011"/>
        <dbReference type="ChEBI" id="CHEBI:57856"/>
        <dbReference type="ChEBI" id="CHEBI:59789"/>
        <dbReference type="ChEBI" id="CHEBI:61891"/>
        <dbReference type="EC" id="2.1.1.298"/>
    </reaction>
</comment>
<dbReference type="Pfam" id="PF05175">
    <property type="entry name" value="MTS"/>
    <property type="match status" value="1"/>
</dbReference>
<dbReference type="InterPro" id="IPR029063">
    <property type="entry name" value="SAM-dependent_MTases_sf"/>
</dbReference>
<dbReference type="GO" id="GO:0032259">
    <property type="term" value="P:methylation"/>
    <property type="evidence" value="ECO:0007669"/>
    <property type="project" value="UniProtKB-KW"/>
</dbReference>
<evidence type="ECO:0000313" key="8">
    <source>
        <dbReference type="Proteomes" id="UP000256899"/>
    </source>
</evidence>
<proteinExistence type="inferred from homology"/>
<keyword evidence="1 4" id="KW-0489">Methyltransferase</keyword>
<dbReference type="CDD" id="cd02440">
    <property type="entry name" value="AdoMet_MTases"/>
    <property type="match status" value="1"/>
</dbReference>
<evidence type="ECO:0000256" key="4">
    <source>
        <dbReference type="HAMAP-Rule" id="MF_02125"/>
    </source>
</evidence>
<dbReference type="SUPFAM" id="SSF53335">
    <property type="entry name" value="S-adenosyl-L-methionine-dependent methyltransferases"/>
    <property type="match status" value="1"/>
</dbReference>
<dbReference type="HAMAP" id="MF_02125">
    <property type="entry name" value="L3_methyltr_PrmB"/>
    <property type="match status" value="1"/>
</dbReference>
<comment type="function">
    <text evidence="4">Methylates ribosomal protein uL3 on a specific glutamine residue.</text>
</comment>
<keyword evidence="2 4" id="KW-0808">Transferase</keyword>
<comment type="caution">
    <text evidence="7">The sequence shown here is derived from an EMBL/GenBank/DDBJ whole genome shotgun (WGS) entry which is preliminary data.</text>
</comment>
<evidence type="ECO:0000256" key="3">
    <source>
        <dbReference type="ARBA" id="ARBA00022691"/>
    </source>
</evidence>
<organism evidence="7 8">
    <name type="scientific">Thalassotalea euphylliae</name>
    <dbReference type="NCBI Taxonomy" id="1655234"/>
    <lineage>
        <taxon>Bacteria</taxon>
        <taxon>Pseudomonadati</taxon>
        <taxon>Pseudomonadota</taxon>
        <taxon>Gammaproteobacteria</taxon>
        <taxon>Alteromonadales</taxon>
        <taxon>Colwelliaceae</taxon>
        <taxon>Thalassotalea</taxon>
    </lineage>
</organism>
<comment type="similarity">
    <text evidence="4">Belongs to the protein N5-glutamine methyltransferase family. PrmB subfamily.</text>
</comment>
<dbReference type="AlphaFoldDB" id="A0A3E0TZN1"/>
<dbReference type="GO" id="GO:0005840">
    <property type="term" value="C:ribosome"/>
    <property type="evidence" value="ECO:0007669"/>
    <property type="project" value="UniProtKB-KW"/>
</dbReference>
<dbReference type="FunFam" id="3.40.50.150:FF:000042">
    <property type="entry name" value="50S ribosomal protein L3 glutamine methyltransferase"/>
    <property type="match status" value="1"/>
</dbReference>
<keyword evidence="3 4" id="KW-0949">S-adenosyl-L-methionine</keyword>
<dbReference type="GO" id="GO:0005829">
    <property type="term" value="C:cytosol"/>
    <property type="evidence" value="ECO:0007669"/>
    <property type="project" value="TreeGrafter"/>
</dbReference>
<reference evidence="8" key="1">
    <citation type="submission" date="2018-08" db="EMBL/GenBank/DDBJ databases">
        <title>Thalassotalea euphylliae genome.</title>
        <authorList>
            <person name="Summers S."/>
            <person name="Rice S.A."/>
            <person name="Freckelton M.L."/>
            <person name="Nedved B.T."/>
            <person name="Hadfield M.G."/>
        </authorList>
    </citation>
    <scope>NUCLEOTIDE SEQUENCE [LARGE SCALE GENOMIC DNA]</scope>
    <source>
        <strain evidence="8">H3</strain>
    </source>
</reference>
<dbReference type="EMBL" id="QUOT01000001">
    <property type="protein sequence ID" value="REL30151.1"/>
    <property type="molecule type" value="Genomic_DNA"/>
</dbReference>
<keyword evidence="8" id="KW-1185">Reference proteome</keyword>
<feature type="region of interest" description="Disordered" evidence="5">
    <location>
        <begin position="1"/>
        <end position="22"/>
    </location>
</feature>
<dbReference type="PROSITE" id="PS00092">
    <property type="entry name" value="N6_MTASE"/>
    <property type="match status" value="1"/>
</dbReference>
<dbReference type="InterPro" id="IPR007848">
    <property type="entry name" value="Small_mtfrase_dom"/>
</dbReference>
<dbReference type="PIRSF" id="PIRSF037167">
    <property type="entry name" value="Mtase_YfcB_prd"/>
    <property type="match status" value="1"/>
</dbReference>
<accession>A0A3E0TZN1</accession>
<evidence type="ECO:0000313" key="7">
    <source>
        <dbReference type="EMBL" id="REL30151.1"/>
    </source>
</evidence>
<keyword evidence="7" id="KW-0687">Ribonucleoprotein</keyword>
<dbReference type="NCBIfam" id="TIGR03533">
    <property type="entry name" value="L3_gln_methyl"/>
    <property type="match status" value="1"/>
</dbReference>
<dbReference type="PANTHER" id="PTHR47806">
    <property type="entry name" value="50S RIBOSOMAL PROTEIN L3 GLUTAMINE METHYLTRANSFERASE"/>
    <property type="match status" value="1"/>
</dbReference>
<dbReference type="InterPro" id="IPR002052">
    <property type="entry name" value="DNA_methylase_N6_adenine_CS"/>
</dbReference>
<gene>
    <name evidence="4" type="primary">prmB</name>
    <name evidence="7" type="ORF">DXX94_05230</name>
</gene>
<dbReference type="PANTHER" id="PTHR47806:SF1">
    <property type="entry name" value="RIBOSOMAL PROTEIN UL3 GLUTAMINE METHYLTRANSFERASE"/>
    <property type="match status" value="1"/>
</dbReference>
<evidence type="ECO:0000259" key="6">
    <source>
        <dbReference type="Pfam" id="PF05175"/>
    </source>
</evidence>
<keyword evidence="7" id="KW-0689">Ribosomal protein</keyword>
<sequence>MSEKTVSTTSEPQQESLNPDITSQELANPIFEQLTTIEDWIRWAASEFNRADLFFGHGTDNAWDEAVKLVMYTLTLPNELFERCKSARLLADEKQALFELIARRIEEQIPAAYLTNQASFAGLSFYVDERVLVPRSPIAELIDNQFAPYLSRQPARILDLCTGSGCIAIACAYAFPDAEVDALDLSTDALNVAQINIEGHGLMAQVIPIQSDLFASVTQEKYDLIVTNPPYVDQEDVDSLPAEFTYEPEMGLGSGHDGLDITREILARAASQLSDNGILVCEVGNSQIHVEATYPEVPFHWVEFTRGGHGVFVLTKAQLEEYQEIFNQRVVAR</sequence>
<dbReference type="Proteomes" id="UP000256899">
    <property type="component" value="Unassembled WGS sequence"/>
</dbReference>
<feature type="domain" description="Methyltransferase small" evidence="6">
    <location>
        <begin position="154"/>
        <end position="238"/>
    </location>
</feature>
<evidence type="ECO:0000256" key="2">
    <source>
        <dbReference type="ARBA" id="ARBA00022679"/>
    </source>
</evidence>
<protein>
    <recommendedName>
        <fullName evidence="4">Ribosomal protein uL3 glutamine methyltransferase</fullName>
        <shortName evidence="4">uL3 MTase</shortName>
        <ecNumber evidence="4">2.1.1.298</ecNumber>
    </recommendedName>
    <alternativeName>
        <fullName evidence="4">N5-glutamine methyltransferase PrmB</fullName>
    </alternativeName>
</protein>
<dbReference type="InterPro" id="IPR017127">
    <property type="entry name" value="Ribosome_uL3_MTase"/>
</dbReference>
<dbReference type="Gene3D" id="3.40.50.150">
    <property type="entry name" value="Vaccinia Virus protein VP39"/>
    <property type="match status" value="1"/>
</dbReference>
<dbReference type="RefSeq" id="WP_116014316.1">
    <property type="nucleotide sequence ID" value="NZ_QUOT01000001.1"/>
</dbReference>
<dbReference type="GO" id="GO:0003676">
    <property type="term" value="F:nucleic acid binding"/>
    <property type="evidence" value="ECO:0007669"/>
    <property type="project" value="InterPro"/>
</dbReference>
<dbReference type="EC" id="2.1.1.298" evidence="4"/>